<evidence type="ECO:0000313" key="10">
    <source>
        <dbReference type="Proteomes" id="UP001302367"/>
    </source>
</evidence>
<feature type="transmembrane region" description="Helical" evidence="6">
    <location>
        <begin position="427"/>
        <end position="447"/>
    </location>
</feature>
<dbReference type="GO" id="GO:0016020">
    <property type="term" value="C:membrane"/>
    <property type="evidence" value="ECO:0007669"/>
    <property type="project" value="UniProtKB-SubCell"/>
</dbReference>
<feature type="transmembrane region" description="Helical" evidence="6">
    <location>
        <begin position="299"/>
        <end position="316"/>
    </location>
</feature>
<reference evidence="8 10" key="2">
    <citation type="submission" date="2023-09" db="EMBL/GenBank/DDBJ databases">
        <title>Complete-Gapless Cercospora beticola genome.</title>
        <authorList>
            <person name="Wyatt N.A."/>
            <person name="Spanner R.E."/>
            <person name="Bolton M.D."/>
        </authorList>
    </citation>
    <scope>NUCLEOTIDE SEQUENCE [LARGE SCALE GENOMIC DNA]</scope>
    <source>
        <strain evidence="8">Cb09-40</strain>
    </source>
</reference>
<feature type="transmembrane region" description="Helical" evidence="6">
    <location>
        <begin position="389"/>
        <end position="415"/>
    </location>
</feature>
<dbReference type="EMBL" id="LKMD01000099">
    <property type="protein sequence ID" value="PIB03153.1"/>
    <property type="molecule type" value="Genomic_DNA"/>
</dbReference>
<feature type="transmembrane region" description="Helical" evidence="6">
    <location>
        <begin position="771"/>
        <end position="791"/>
    </location>
</feature>
<dbReference type="InterPro" id="IPR036259">
    <property type="entry name" value="MFS_trans_sf"/>
</dbReference>
<evidence type="ECO:0000256" key="6">
    <source>
        <dbReference type="SAM" id="Phobius"/>
    </source>
</evidence>
<proteinExistence type="predicted"/>
<dbReference type="OrthoDB" id="3066029at2759"/>
<evidence type="ECO:0000313" key="8">
    <source>
        <dbReference type="EMBL" id="WPB04466.1"/>
    </source>
</evidence>
<keyword evidence="3 6" id="KW-1133">Transmembrane helix</keyword>
<evidence type="ECO:0000313" key="9">
    <source>
        <dbReference type="Proteomes" id="UP000230605"/>
    </source>
</evidence>
<dbReference type="Gene3D" id="1.20.1250.20">
    <property type="entry name" value="MFS general substrate transporter like domains"/>
    <property type="match status" value="1"/>
</dbReference>
<feature type="transmembrane region" description="Helical" evidence="6">
    <location>
        <begin position="206"/>
        <end position="227"/>
    </location>
</feature>
<sequence length="840" mass="92133">MTGNDAKVAPAASSATRSLTANSSAAKSNHFKASSSSSRNSNMSMNLPEEPHPALPSDSWKKRSMKRSSYDLGHITARLSHAETSHLQQDARRHSRGMSAPHNRSLTTPTSPIQREFLEPGAPPPPPIGRSYESLKAEQSMSEHASKQHDIHAELHWEIFGGNPRNWTRKTRWMHTAVACFIAFVCTLASTILTPSQDPTIHTDSASAKAALPTSLYLFGLVFGPILSNLGSEALGRKLVYLVTLPLFAIFVTATAIVSGVAGFLACRFFSGLFCAPLLHLGFGTIFDIWNGSERSSALTLYLFSTLFGITLGPVIGGYTAEERGVEWTQYVIVILIVVCMIPMALMKETAKEAINRRKKDSAKLFALSKEDCDAICLAPLRMLILEPVLIAGVAYGAYHLGVMYNICIAFPTLLGKTHQFKPGVQGLSFVSMSIGVALALSLLLAYQHWYYEPWVVRFKEEAASEDEKSLYSAHEPWRLQSTLSKLAPRSTASVSTWGSVFDTMPKSPGHSSHPPPSPGRRASIFDLLPRSAEQHHRPPSALGRSNSVLNSLKRMSSLRTKVEEQPQDDRHRNVTMAKAAATYLNGIDCNADKQISVERLLFVLEQNLEFQHFCTILDAWKINFDRFELARVLAEALAFHASPSTNLSMSTWTNQNNFRDIQHHRSATIKSLESASTLAAPAPARAPSVAARRKTALPKTSPPPPEWRLRPSIPALVLIGVSLFMLGWTTSSKIHWFVPLLAMAVFAASLLVVLVSIVQYLLESFEDERSVLAASNMLIWLLAFFFSLSAKDVLNLGPGPGMSVYGGISILLGAIPILLCFHGSRLRRGGGDRRPSTAR</sequence>
<dbReference type="Proteomes" id="UP001302367">
    <property type="component" value="Chromosome 5"/>
</dbReference>
<feature type="transmembrane region" description="Helical" evidence="6">
    <location>
        <begin position="328"/>
        <end position="347"/>
    </location>
</feature>
<dbReference type="InterPro" id="IPR011701">
    <property type="entry name" value="MFS"/>
</dbReference>
<organism evidence="7 9">
    <name type="scientific">Cercospora beticola</name>
    <name type="common">Sugarbeet leaf spot fungus</name>
    <dbReference type="NCBI Taxonomy" id="122368"/>
    <lineage>
        <taxon>Eukaryota</taxon>
        <taxon>Fungi</taxon>
        <taxon>Dikarya</taxon>
        <taxon>Ascomycota</taxon>
        <taxon>Pezizomycotina</taxon>
        <taxon>Dothideomycetes</taxon>
        <taxon>Dothideomycetidae</taxon>
        <taxon>Mycosphaerellales</taxon>
        <taxon>Mycosphaerellaceae</taxon>
        <taxon>Cercospora</taxon>
    </lineage>
</organism>
<feature type="transmembrane region" description="Helical" evidence="6">
    <location>
        <begin position="803"/>
        <end position="822"/>
    </location>
</feature>
<protein>
    <submittedName>
        <fullName evidence="7">Putative MFS-type transporter</fullName>
    </submittedName>
</protein>
<dbReference type="PANTHER" id="PTHR23502">
    <property type="entry name" value="MAJOR FACILITATOR SUPERFAMILY"/>
    <property type="match status" value="1"/>
</dbReference>
<evidence type="ECO:0000256" key="1">
    <source>
        <dbReference type="ARBA" id="ARBA00004141"/>
    </source>
</evidence>
<feature type="compositionally biased region" description="Polar residues" evidence="5">
    <location>
        <begin position="102"/>
        <end position="113"/>
    </location>
</feature>
<evidence type="ECO:0000256" key="4">
    <source>
        <dbReference type="ARBA" id="ARBA00023136"/>
    </source>
</evidence>
<dbReference type="PANTHER" id="PTHR23502:SF38">
    <property type="entry name" value="POLYAMINE TRANSPORTER 4"/>
    <property type="match status" value="1"/>
</dbReference>
<keyword evidence="2 6" id="KW-0812">Transmembrane</keyword>
<evidence type="ECO:0000256" key="2">
    <source>
        <dbReference type="ARBA" id="ARBA00022692"/>
    </source>
</evidence>
<dbReference type="GO" id="GO:0022857">
    <property type="term" value="F:transmembrane transporter activity"/>
    <property type="evidence" value="ECO:0007669"/>
    <property type="project" value="InterPro"/>
</dbReference>
<feature type="transmembrane region" description="Helical" evidence="6">
    <location>
        <begin position="737"/>
        <end position="759"/>
    </location>
</feature>
<feature type="transmembrane region" description="Helical" evidence="6">
    <location>
        <begin position="239"/>
        <end position="263"/>
    </location>
</feature>
<feature type="transmembrane region" description="Helical" evidence="6">
    <location>
        <begin position="173"/>
        <end position="194"/>
    </location>
</feature>
<dbReference type="EMBL" id="CP134188">
    <property type="protein sequence ID" value="WPB04466.1"/>
    <property type="molecule type" value="Genomic_DNA"/>
</dbReference>
<feature type="region of interest" description="Disordered" evidence="5">
    <location>
        <begin position="1"/>
        <end position="66"/>
    </location>
</feature>
<comment type="subcellular location">
    <subcellularLocation>
        <location evidence="1">Membrane</location>
        <topology evidence="1">Multi-pass membrane protein</topology>
    </subcellularLocation>
</comment>
<accession>A0A2G5IFB0</accession>
<feature type="compositionally biased region" description="Basic and acidic residues" evidence="5">
    <location>
        <begin position="83"/>
        <end position="92"/>
    </location>
</feature>
<keyword evidence="4 6" id="KW-0472">Membrane</keyword>
<name>A0A2G5IFB0_CERBT</name>
<dbReference type="Pfam" id="PF07690">
    <property type="entry name" value="MFS_1"/>
    <property type="match status" value="1"/>
</dbReference>
<feature type="region of interest" description="Disordered" evidence="5">
    <location>
        <begin position="680"/>
        <end position="706"/>
    </location>
</feature>
<evidence type="ECO:0000256" key="5">
    <source>
        <dbReference type="SAM" id="MobiDB-lite"/>
    </source>
</evidence>
<dbReference type="SUPFAM" id="SSF103473">
    <property type="entry name" value="MFS general substrate transporter"/>
    <property type="match status" value="2"/>
</dbReference>
<evidence type="ECO:0000256" key="3">
    <source>
        <dbReference type="ARBA" id="ARBA00022989"/>
    </source>
</evidence>
<dbReference type="AlphaFoldDB" id="A0A2G5IFB0"/>
<feature type="compositionally biased region" description="Low complexity" evidence="5">
    <location>
        <begin position="680"/>
        <end position="691"/>
    </location>
</feature>
<feature type="region of interest" description="Disordered" evidence="5">
    <location>
        <begin position="83"/>
        <end position="147"/>
    </location>
</feature>
<feature type="transmembrane region" description="Helical" evidence="6">
    <location>
        <begin position="269"/>
        <end position="287"/>
    </location>
</feature>
<dbReference type="Proteomes" id="UP000230605">
    <property type="component" value="Chromosome 10"/>
</dbReference>
<gene>
    <name evidence="7" type="ORF">CB0940_12074</name>
    <name evidence="8" type="ORF">RHO25_009112</name>
</gene>
<feature type="compositionally biased region" description="Low complexity" evidence="5">
    <location>
        <begin position="21"/>
        <end position="46"/>
    </location>
</feature>
<feature type="region of interest" description="Disordered" evidence="5">
    <location>
        <begin position="504"/>
        <end position="524"/>
    </location>
</feature>
<keyword evidence="10" id="KW-1185">Reference proteome</keyword>
<feature type="transmembrane region" description="Helical" evidence="6">
    <location>
        <begin position="714"/>
        <end position="731"/>
    </location>
</feature>
<evidence type="ECO:0000313" key="7">
    <source>
        <dbReference type="EMBL" id="PIB03153.1"/>
    </source>
</evidence>
<reference evidence="7 9" key="1">
    <citation type="submission" date="2015-10" db="EMBL/GenBank/DDBJ databases">
        <title>The cercosporin biosynthetic gene cluster was horizontally transferred to several fungal lineages and shown to be expanded in Cercospora beticola based on microsynteny with recipient genomes.</title>
        <authorList>
            <person name="De Jonge R."/>
            <person name="Ebert M.K."/>
            <person name="Suttle J.C."/>
            <person name="Jurick Ii W.M."/>
            <person name="Secor G.A."/>
            <person name="Thomma B.P."/>
            <person name="Van De Peer Y."/>
            <person name="Bolton M.D."/>
        </authorList>
    </citation>
    <scope>NUCLEOTIDE SEQUENCE [LARGE SCALE GENOMIC DNA]</scope>
    <source>
        <strain evidence="7 9">09-40</strain>
    </source>
</reference>